<evidence type="ECO:0000313" key="2">
    <source>
        <dbReference type="EMBL" id="KAK0435017.1"/>
    </source>
</evidence>
<sequence>MTVTTPAVNACAAQIDWMLPYFSMVLSVILSCTMVTLYHIAMDSSIDWRTLRLWIKVIIESLFLFAAAAVVYIMSDMRMVTTCPLLVVTMITSLAPILAIAQVPSNILSTRPASTWTP</sequence>
<name>A0AA39MHY8_9AGAR</name>
<comment type="caution">
    <text evidence="2">The sequence shown here is derived from an EMBL/GenBank/DDBJ whole genome shotgun (WGS) entry which is preliminary data.</text>
</comment>
<keyword evidence="1" id="KW-0812">Transmembrane</keyword>
<dbReference type="Proteomes" id="UP001175226">
    <property type="component" value="Unassembled WGS sequence"/>
</dbReference>
<feature type="transmembrane region" description="Helical" evidence="1">
    <location>
        <begin position="79"/>
        <end position="101"/>
    </location>
</feature>
<organism evidence="2 3">
    <name type="scientific">Armillaria borealis</name>
    <dbReference type="NCBI Taxonomy" id="47425"/>
    <lineage>
        <taxon>Eukaryota</taxon>
        <taxon>Fungi</taxon>
        <taxon>Dikarya</taxon>
        <taxon>Basidiomycota</taxon>
        <taxon>Agaricomycotina</taxon>
        <taxon>Agaricomycetes</taxon>
        <taxon>Agaricomycetidae</taxon>
        <taxon>Agaricales</taxon>
        <taxon>Marasmiineae</taxon>
        <taxon>Physalacriaceae</taxon>
        <taxon>Armillaria</taxon>
    </lineage>
</organism>
<keyword evidence="1" id="KW-1133">Transmembrane helix</keyword>
<protein>
    <submittedName>
        <fullName evidence="2">Uncharacterized protein</fullName>
    </submittedName>
</protein>
<reference evidence="2" key="1">
    <citation type="submission" date="2023-06" db="EMBL/GenBank/DDBJ databases">
        <authorList>
            <consortium name="Lawrence Berkeley National Laboratory"/>
            <person name="Ahrendt S."/>
            <person name="Sahu N."/>
            <person name="Indic B."/>
            <person name="Wong-Bajracharya J."/>
            <person name="Merenyi Z."/>
            <person name="Ke H.-M."/>
            <person name="Monk M."/>
            <person name="Kocsube S."/>
            <person name="Drula E."/>
            <person name="Lipzen A."/>
            <person name="Balint B."/>
            <person name="Henrissat B."/>
            <person name="Andreopoulos B."/>
            <person name="Martin F.M."/>
            <person name="Harder C.B."/>
            <person name="Rigling D."/>
            <person name="Ford K.L."/>
            <person name="Foster G.D."/>
            <person name="Pangilinan J."/>
            <person name="Papanicolaou A."/>
            <person name="Barry K."/>
            <person name="LaButti K."/>
            <person name="Viragh M."/>
            <person name="Koriabine M."/>
            <person name="Yan M."/>
            <person name="Riley R."/>
            <person name="Champramary S."/>
            <person name="Plett K.L."/>
            <person name="Tsai I.J."/>
            <person name="Slot J."/>
            <person name="Sipos G."/>
            <person name="Plett J."/>
            <person name="Nagy L.G."/>
            <person name="Grigoriev I.V."/>
        </authorList>
    </citation>
    <scope>NUCLEOTIDE SEQUENCE</scope>
    <source>
        <strain evidence="2">FPL87.14</strain>
    </source>
</reference>
<keyword evidence="3" id="KW-1185">Reference proteome</keyword>
<gene>
    <name evidence="2" type="ORF">EV421DRAFT_1837467</name>
</gene>
<feature type="transmembrane region" description="Helical" evidence="1">
    <location>
        <begin position="20"/>
        <end position="41"/>
    </location>
</feature>
<accession>A0AA39MHY8</accession>
<keyword evidence="1" id="KW-0472">Membrane</keyword>
<dbReference type="EMBL" id="JAUEPT010000066">
    <property type="protein sequence ID" value="KAK0435017.1"/>
    <property type="molecule type" value="Genomic_DNA"/>
</dbReference>
<dbReference type="AlphaFoldDB" id="A0AA39MHY8"/>
<feature type="transmembrane region" description="Helical" evidence="1">
    <location>
        <begin position="53"/>
        <end position="73"/>
    </location>
</feature>
<evidence type="ECO:0000256" key="1">
    <source>
        <dbReference type="SAM" id="Phobius"/>
    </source>
</evidence>
<evidence type="ECO:0000313" key="3">
    <source>
        <dbReference type="Proteomes" id="UP001175226"/>
    </source>
</evidence>
<proteinExistence type="predicted"/>